<accession>A0A9P0TXG7</accession>
<feature type="compositionally biased region" description="Basic and acidic residues" evidence="1">
    <location>
        <begin position="162"/>
        <end position="179"/>
    </location>
</feature>
<feature type="compositionally biased region" description="Polar residues" evidence="1">
    <location>
        <begin position="395"/>
        <end position="407"/>
    </location>
</feature>
<name>A0A9P0TXG7_PIEBR</name>
<feature type="compositionally biased region" description="Low complexity" evidence="1">
    <location>
        <begin position="313"/>
        <end position="354"/>
    </location>
</feature>
<feature type="region of interest" description="Disordered" evidence="1">
    <location>
        <begin position="210"/>
        <end position="229"/>
    </location>
</feature>
<protein>
    <submittedName>
        <fullName evidence="2">Uncharacterized protein</fullName>
    </submittedName>
</protein>
<sequence length="407" mass="47327">MRKLRHLWSSHKKYCTTIAPFRSYTPQSGYPASSDLDRTYLTSTPFTNRYRFRRIEESNYSGSAQDFDELSKNLSDIALDRFDSDEDPDKDTREYLTCTCVCCVLSRLFIFRQELGTLQRQVERLGRSMQTTYAHHPSTQAPSSHTTTPDRIPNHTTPTRSNDTRAEPARESPLREDPRPSLGYDSEPVIQQKIELTKHPENTEIESKRLLSKQNSHEPKNGKSLHSSKDSIPLEAEHPLNIQVTEVHPKAEYNTDVVEETSINYPEENLSANIVEETNYDQLGHSANVEETNKDQPQESEEKDENPAQKYEQGYQNYDQNYQNQPGTEYQGYDQQYSQQYENYEQYPQQYNDPNAQYDNQFDYGNEANYQQNYDQQYNPQNEQNEVQENVEKTPPSNENEGQSGES</sequence>
<evidence type="ECO:0000313" key="3">
    <source>
        <dbReference type="Proteomes" id="UP001152562"/>
    </source>
</evidence>
<dbReference type="EMBL" id="CALOZG010000085">
    <property type="protein sequence ID" value="CAH4037466.1"/>
    <property type="molecule type" value="Genomic_DNA"/>
</dbReference>
<keyword evidence="3" id="KW-1185">Reference proteome</keyword>
<feature type="region of interest" description="Disordered" evidence="1">
    <location>
        <begin position="133"/>
        <end position="186"/>
    </location>
</feature>
<comment type="caution">
    <text evidence="2">The sequence shown here is derived from an EMBL/GenBank/DDBJ whole genome shotgun (WGS) entry which is preliminary data.</text>
</comment>
<dbReference type="Proteomes" id="UP001152562">
    <property type="component" value="Unassembled WGS sequence"/>
</dbReference>
<feature type="compositionally biased region" description="Polar residues" evidence="1">
    <location>
        <begin position="133"/>
        <end position="161"/>
    </location>
</feature>
<feature type="compositionally biased region" description="Basic and acidic residues" evidence="1">
    <location>
        <begin position="210"/>
        <end position="221"/>
    </location>
</feature>
<feature type="region of interest" description="Disordered" evidence="1">
    <location>
        <begin position="290"/>
        <end position="407"/>
    </location>
</feature>
<evidence type="ECO:0000313" key="2">
    <source>
        <dbReference type="EMBL" id="CAH4037466.1"/>
    </source>
</evidence>
<proteinExistence type="predicted"/>
<evidence type="ECO:0000256" key="1">
    <source>
        <dbReference type="SAM" id="MobiDB-lite"/>
    </source>
</evidence>
<feature type="compositionally biased region" description="Low complexity" evidence="1">
    <location>
        <begin position="366"/>
        <end position="388"/>
    </location>
</feature>
<reference evidence="2" key="1">
    <citation type="submission" date="2022-05" db="EMBL/GenBank/DDBJ databases">
        <authorList>
            <person name="Okamura Y."/>
        </authorList>
    </citation>
    <scope>NUCLEOTIDE SEQUENCE</scope>
</reference>
<gene>
    <name evidence="2" type="ORF">PIBRA_LOCUS13137</name>
</gene>
<dbReference type="AlphaFoldDB" id="A0A9P0TXG7"/>
<organism evidence="2 3">
    <name type="scientific">Pieris brassicae</name>
    <name type="common">White butterfly</name>
    <name type="synonym">Large white butterfly</name>
    <dbReference type="NCBI Taxonomy" id="7116"/>
    <lineage>
        <taxon>Eukaryota</taxon>
        <taxon>Metazoa</taxon>
        <taxon>Ecdysozoa</taxon>
        <taxon>Arthropoda</taxon>
        <taxon>Hexapoda</taxon>
        <taxon>Insecta</taxon>
        <taxon>Pterygota</taxon>
        <taxon>Neoptera</taxon>
        <taxon>Endopterygota</taxon>
        <taxon>Lepidoptera</taxon>
        <taxon>Glossata</taxon>
        <taxon>Ditrysia</taxon>
        <taxon>Papilionoidea</taxon>
        <taxon>Pieridae</taxon>
        <taxon>Pierinae</taxon>
        <taxon>Pieris</taxon>
    </lineage>
</organism>